<dbReference type="PANTHER" id="PTHR32234:SF0">
    <property type="entry name" value="THIOL:DISULFIDE INTERCHANGE PROTEIN DSBD"/>
    <property type="match status" value="1"/>
</dbReference>
<evidence type="ECO:0000256" key="17">
    <source>
        <dbReference type="ARBA" id="ARBA00047804"/>
    </source>
</evidence>
<dbReference type="HAMAP" id="MF_00399">
    <property type="entry name" value="DbsD"/>
    <property type="match status" value="1"/>
</dbReference>
<feature type="transmembrane region" description="Helical" evidence="18">
    <location>
        <begin position="661"/>
        <end position="682"/>
    </location>
</feature>
<evidence type="ECO:0000256" key="4">
    <source>
        <dbReference type="ARBA" id="ARBA00022475"/>
    </source>
</evidence>
<dbReference type="EC" id="1.8.1.8" evidence="18"/>
<keyword evidence="4 18" id="KW-1003">Cell membrane</keyword>
<evidence type="ECO:0000256" key="18">
    <source>
        <dbReference type="HAMAP-Rule" id="MF_00399"/>
    </source>
</evidence>
<keyword evidence="12 18" id="KW-0520">NAD</keyword>
<comment type="function">
    <text evidence="18">Required to facilitate the formation of correct disulfide bonds in some periplasmic proteins and for the assembly of the periplasmic c-type cytochromes. Acts by transferring electrons from cytoplasmic thioredoxin to the periplasm. This transfer involves a cascade of disulfide bond formation and reduction steps.</text>
</comment>
<proteinExistence type="inferred from homology"/>
<feature type="transmembrane region" description="Helical" evidence="18">
    <location>
        <begin position="487"/>
        <end position="509"/>
    </location>
</feature>
<keyword evidence="6 18" id="KW-0812">Transmembrane</keyword>
<feature type="transmembrane region" description="Helical" evidence="18">
    <location>
        <begin position="407"/>
        <end position="439"/>
    </location>
</feature>
<comment type="subcellular location">
    <subcellularLocation>
        <location evidence="1 18">Cell inner membrane</location>
        <topology evidence="1 18">Multi-pass membrane protein</topology>
    </subcellularLocation>
</comment>
<evidence type="ECO:0000313" key="20">
    <source>
        <dbReference type="EMBL" id="QIK38089.1"/>
    </source>
</evidence>
<dbReference type="GO" id="GO:0047134">
    <property type="term" value="F:protein-disulfide reductase [NAD(P)H] activity"/>
    <property type="evidence" value="ECO:0007669"/>
    <property type="project" value="UniProtKB-UniRule"/>
</dbReference>
<sequence>MCDQQTRVLVVGGLKKPLPWPNGRRVAFRQTPGSTGSNDLDCGAGRRWDDHAVALRLHLWLALWCLCLVTGAWGDEFLSQEQAFPLHAEILDTERIRLNWEIAPGYYLYRSKLRFISQTQGIALGSPELPSAETKQDEFFGEVEIYRGQLTVELPIVRAPGTGDRLELEVGFQGCADAGFCYPPHRERMLLALPPSPVSLALAAGPGEGSSLSKGDQPRPKHLTSLLASVPQAGQPEIPEVDAAFVFDSQQIAPDRVRLNWTIAPGTYLYAERVQVTLADPAGVALGQIQRPAGVVKPEMVRPDGTVGAVEIYEGRIDLEVPLMRSDPELTEARLSVSYQGCAEIGICYPPQTREVRVALGGAPVKASPVPSQVARPMPIGKTGDQAVSPPPAEQDRIAGLLASSRLWAIVVAFFGFGLLLAFTPCVFPMVPILSGIIVGQGPEITARRAFVLSLVYVLAMALTYTLAGVLSGLLGANLQAAFQNPWVLTAFAAVFVLLALSMFGFYELQLPSALQSQLAALCNRQQGGTLLGVAIMGVLSALIVGPCVAPPLFGALAYIGQTGDGLLGGFALFALSLGMGVPLLAIGTSAGKLLPRAGAWMESVKAVFGVLLLGVAILMLERILPPALSLILWGLLLICSAVYLGALSPLKPDASGWRKLWKGLGVALLVYGALMLVGAAAGGQDTLQPLRGLIASGVGAGAEVSFKPIKTLADLEQELTQAGGRPVLLDFYADWCVSCKEMERATFSDPDVQAELRRFVLLRADVTANDAEDRALQRRFGIPGPPALLFFDAAGREHPQTRVIGFQPPAAFIAHLQGVRP</sequence>
<keyword evidence="15 18" id="KW-0676">Redox-active center</keyword>
<dbReference type="AlphaFoldDB" id="A0A6G7VDG2"/>
<keyword evidence="7" id="KW-0732">Signal</keyword>
<keyword evidence="11 18" id="KW-0560">Oxidoreductase</keyword>
<evidence type="ECO:0000256" key="10">
    <source>
        <dbReference type="ARBA" id="ARBA00022989"/>
    </source>
</evidence>
<feature type="disulfide bond" description="Redox-active" evidence="18">
    <location>
        <begin position="175"/>
        <end position="181"/>
    </location>
</feature>
<keyword evidence="5 18" id="KW-0997">Cell inner membrane</keyword>
<evidence type="ECO:0000256" key="15">
    <source>
        <dbReference type="ARBA" id="ARBA00023284"/>
    </source>
</evidence>
<dbReference type="InterPro" id="IPR035671">
    <property type="entry name" value="DsbD_gamma"/>
</dbReference>
<evidence type="ECO:0000256" key="7">
    <source>
        <dbReference type="ARBA" id="ARBA00022729"/>
    </source>
</evidence>
<reference evidence="21" key="1">
    <citation type="submission" date="2020-01" db="EMBL/GenBank/DDBJ databases">
        <title>Caldichromatium gen. nov., sp. nov., a thermophilic purple sulfur bacterium member of the family Chromatiaceae isolated from Nakabusa hot spring, Japan.</title>
        <authorList>
            <person name="Saini M.K."/>
            <person name="Hanada S."/>
            <person name="Tank M."/>
        </authorList>
    </citation>
    <scope>NUCLEOTIDE SEQUENCE [LARGE SCALE GENOMIC DNA]</scope>
    <source>
        <strain evidence="21">No.7</strain>
    </source>
</reference>
<dbReference type="Proteomes" id="UP000502699">
    <property type="component" value="Chromosome"/>
</dbReference>
<dbReference type="InterPro" id="IPR036249">
    <property type="entry name" value="Thioredoxin-like_sf"/>
</dbReference>
<dbReference type="SUPFAM" id="SSF74863">
    <property type="entry name" value="Thiol:disulfide interchange protein DsbD, N-terminal domain (DsbD-alpha)"/>
    <property type="match status" value="2"/>
</dbReference>
<dbReference type="SUPFAM" id="SSF52833">
    <property type="entry name" value="Thioredoxin-like"/>
    <property type="match status" value="1"/>
</dbReference>
<keyword evidence="14 18" id="KW-1015">Disulfide bond</keyword>
<dbReference type="PROSITE" id="PS51352">
    <property type="entry name" value="THIOREDOXIN_2"/>
    <property type="match status" value="1"/>
</dbReference>
<evidence type="ECO:0000259" key="19">
    <source>
        <dbReference type="PROSITE" id="PS51352"/>
    </source>
</evidence>
<feature type="transmembrane region" description="Helical" evidence="18">
    <location>
        <begin position="631"/>
        <end position="649"/>
    </location>
</feature>
<feature type="disulfide bond" description="Redox-active" evidence="18">
    <location>
        <begin position="737"/>
        <end position="740"/>
    </location>
</feature>
<evidence type="ECO:0000313" key="21">
    <source>
        <dbReference type="Proteomes" id="UP000502699"/>
    </source>
</evidence>
<dbReference type="PANTHER" id="PTHR32234">
    <property type="entry name" value="THIOL:DISULFIDE INTERCHANGE PROTEIN DSBD"/>
    <property type="match status" value="1"/>
</dbReference>
<evidence type="ECO:0000256" key="2">
    <source>
        <dbReference type="ARBA" id="ARBA00007241"/>
    </source>
</evidence>
<dbReference type="KEGG" id="cjap:GWK36_08940"/>
<comment type="similarity">
    <text evidence="2 18">Belongs to the thioredoxin family. DsbD subfamily.</text>
</comment>
<evidence type="ECO:0000256" key="16">
    <source>
        <dbReference type="ARBA" id="ARBA00047388"/>
    </source>
</evidence>
<dbReference type="PROSITE" id="PS00194">
    <property type="entry name" value="THIOREDOXIN_1"/>
    <property type="match status" value="1"/>
</dbReference>
<gene>
    <name evidence="18" type="primary">dsbD</name>
    <name evidence="20" type="ORF">GWK36_08940</name>
</gene>
<dbReference type="EMBL" id="CP048029">
    <property type="protein sequence ID" value="QIK38089.1"/>
    <property type="molecule type" value="Genomic_DNA"/>
</dbReference>
<dbReference type="InterPro" id="IPR036929">
    <property type="entry name" value="DsbDN_sf"/>
</dbReference>
<evidence type="ECO:0000256" key="14">
    <source>
        <dbReference type="ARBA" id="ARBA00023157"/>
    </source>
</evidence>
<accession>A0A6G7VDG2</accession>
<evidence type="ECO:0000256" key="12">
    <source>
        <dbReference type="ARBA" id="ARBA00023027"/>
    </source>
</evidence>
<dbReference type="Pfam" id="PF13899">
    <property type="entry name" value="Thioredoxin_7"/>
    <property type="match status" value="1"/>
</dbReference>
<comment type="catalytic activity">
    <reaction evidence="17 18">
        <text>[protein]-dithiol + NADP(+) = [protein]-disulfide + NADPH + H(+)</text>
        <dbReference type="Rhea" id="RHEA:18753"/>
        <dbReference type="Rhea" id="RHEA-COMP:10593"/>
        <dbReference type="Rhea" id="RHEA-COMP:10594"/>
        <dbReference type="ChEBI" id="CHEBI:15378"/>
        <dbReference type="ChEBI" id="CHEBI:29950"/>
        <dbReference type="ChEBI" id="CHEBI:50058"/>
        <dbReference type="ChEBI" id="CHEBI:57783"/>
        <dbReference type="ChEBI" id="CHEBI:58349"/>
        <dbReference type="EC" id="1.8.1.8"/>
    </reaction>
</comment>
<evidence type="ECO:0000256" key="3">
    <source>
        <dbReference type="ARBA" id="ARBA00022448"/>
    </source>
</evidence>
<feature type="transmembrane region" description="Helical" evidence="18">
    <location>
        <begin position="566"/>
        <end position="587"/>
    </location>
</feature>
<dbReference type="GO" id="GO:0009055">
    <property type="term" value="F:electron transfer activity"/>
    <property type="evidence" value="ECO:0007669"/>
    <property type="project" value="UniProtKB-UniRule"/>
</dbReference>
<evidence type="ECO:0000256" key="5">
    <source>
        <dbReference type="ARBA" id="ARBA00022519"/>
    </source>
</evidence>
<dbReference type="GO" id="GO:0005886">
    <property type="term" value="C:plasma membrane"/>
    <property type="evidence" value="ECO:0007669"/>
    <property type="project" value="UniProtKB-SubCell"/>
</dbReference>
<keyword evidence="10 18" id="KW-1133">Transmembrane helix</keyword>
<keyword evidence="13 18" id="KW-0472">Membrane</keyword>
<feature type="transmembrane region" description="Helical" evidence="18">
    <location>
        <begin position="530"/>
        <end position="560"/>
    </location>
</feature>
<dbReference type="Pfam" id="PF02683">
    <property type="entry name" value="DsbD_TM"/>
    <property type="match status" value="1"/>
</dbReference>
<dbReference type="NCBIfam" id="NF001419">
    <property type="entry name" value="PRK00293.1"/>
    <property type="match status" value="1"/>
</dbReference>
<keyword evidence="21" id="KW-1185">Reference proteome</keyword>
<evidence type="ECO:0000256" key="8">
    <source>
        <dbReference type="ARBA" id="ARBA00022748"/>
    </source>
</evidence>
<comment type="catalytic activity">
    <reaction evidence="16 18">
        <text>[protein]-dithiol + NAD(+) = [protein]-disulfide + NADH + H(+)</text>
        <dbReference type="Rhea" id="RHEA:18749"/>
        <dbReference type="Rhea" id="RHEA-COMP:10593"/>
        <dbReference type="Rhea" id="RHEA-COMP:10594"/>
        <dbReference type="ChEBI" id="CHEBI:15378"/>
        <dbReference type="ChEBI" id="CHEBI:29950"/>
        <dbReference type="ChEBI" id="CHEBI:50058"/>
        <dbReference type="ChEBI" id="CHEBI:57540"/>
        <dbReference type="ChEBI" id="CHEBI:57945"/>
        <dbReference type="EC" id="1.8.1.8"/>
    </reaction>
</comment>
<keyword evidence="8 18" id="KW-0201">Cytochrome c-type biogenesis</keyword>
<evidence type="ECO:0000256" key="1">
    <source>
        <dbReference type="ARBA" id="ARBA00004429"/>
    </source>
</evidence>
<evidence type="ECO:0000256" key="11">
    <source>
        <dbReference type="ARBA" id="ARBA00023002"/>
    </source>
</evidence>
<evidence type="ECO:0000256" key="9">
    <source>
        <dbReference type="ARBA" id="ARBA00022982"/>
    </source>
</evidence>
<keyword evidence="3 18" id="KW-0813">Transport</keyword>
<feature type="transmembrane region" description="Helical" evidence="18">
    <location>
        <begin position="451"/>
        <end position="475"/>
    </location>
</feature>
<name>A0A6G7VDG2_9GAMM</name>
<dbReference type="InterPro" id="IPR028250">
    <property type="entry name" value="DsbDN"/>
</dbReference>
<dbReference type="InterPro" id="IPR017937">
    <property type="entry name" value="Thioredoxin_CS"/>
</dbReference>
<dbReference type="InterPro" id="IPR013766">
    <property type="entry name" value="Thioredoxin_domain"/>
</dbReference>
<dbReference type="GO" id="GO:0017004">
    <property type="term" value="P:cytochrome complex assembly"/>
    <property type="evidence" value="ECO:0007669"/>
    <property type="project" value="UniProtKB-UniRule"/>
</dbReference>
<dbReference type="CDD" id="cd02953">
    <property type="entry name" value="DsbDgamma"/>
    <property type="match status" value="1"/>
</dbReference>
<dbReference type="GO" id="GO:0045454">
    <property type="term" value="P:cell redox homeostasis"/>
    <property type="evidence" value="ECO:0007669"/>
    <property type="project" value="TreeGrafter"/>
</dbReference>
<dbReference type="Pfam" id="PF11412">
    <property type="entry name" value="DsbD_N"/>
    <property type="match status" value="2"/>
</dbReference>
<protein>
    <recommendedName>
        <fullName evidence="18">Thiol:disulfide interchange protein DsbD</fullName>
        <ecNumber evidence="18">1.8.1.8</ecNumber>
    </recommendedName>
    <alternativeName>
        <fullName evidence="18">Protein-disulfide reductase</fullName>
        <shortName evidence="18">Disulfide reductase</shortName>
    </alternativeName>
</protein>
<evidence type="ECO:0000256" key="13">
    <source>
        <dbReference type="ARBA" id="ARBA00023136"/>
    </source>
</evidence>
<dbReference type="Gene3D" id="2.60.40.1250">
    <property type="entry name" value="Thiol:disulfide interchange protein DsbD, N-terminal domain"/>
    <property type="match status" value="2"/>
</dbReference>
<evidence type="ECO:0000256" key="6">
    <source>
        <dbReference type="ARBA" id="ARBA00022692"/>
    </source>
</evidence>
<feature type="domain" description="Thioredoxin" evidence="19">
    <location>
        <begin position="676"/>
        <end position="822"/>
    </location>
</feature>
<feature type="disulfide bond" description="Redox-active" evidence="18">
    <location>
        <begin position="426"/>
        <end position="548"/>
    </location>
</feature>
<feature type="transmembrane region" description="Helical" evidence="18">
    <location>
        <begin position="607"/>
        <end position="625"/>
    </location>
</feature>
<dbReference type="InterPro" id="IPR022910">
    <property type="entry name" value="Thiol_diS_interchange_DbsD"/>
</dbReference>
<dbReference type="InterPro" id="IPR003834">
    <property type="entry name" value="Cyt_c_assmbl_TM_dom"/>
</dbReference>
<organism evidence="20 21">
    <name type="scientific">Caldichromatium japonicum</name>
    <dbReference type="NCBI Taxonomy" id="2699430"/>
    <lineage>
        <taxon>Bacteria</taxon>
        <taxon>Pseudomonadati</taxon>
        <taxon>Pseudomonadota</taxon>
        <taxon>Gammaproteobacteria</taxon>
        <taxon>Chromatiales</taxon>
        <taxon>Chromatiaceae</taxon>
        <taxon>Caldichromatium</taxon>
    </lineage>
</organism>
<dbReference type="Gene3D" id="3.40.30.10">
    <property type="entry name" value="Glutaredoxin"/>
    <property type="match status" value="1"/>
</dbReference>
<keyword evidence="9 18" id="KW-0249">Electron transport</keyword>